<evidence type="ECO:0000313" key="3">
    <source>
        <dbReference type="EMBL" id="KGN58430.1"/>
    </source>
</evidence>
<evidence type="ECO:0000313" key="4">
    <source>
        <dbReference type="Proteomes" id="UP000029981"/>
    </source>
</evidence>
<feature type="signal peptide" evidence="2">
    <location>
        <begin position="1"/>
        <end position="28"/>
    </location>
</feature>
<dbReference type="PANTHER" id="PTHR35463">
    <property type="entry name" value="TRANSMEMBRANE PROTEIN"/>
    <property type="match status" value="1"/>
</dbReference>
<sequence length="127" mass="14202">MEMEKKKVKLVLRMLLLLLLVLVGIVKANEEAANNIYSETSTPNPPNSYWEEVRKVVNKAYTYLFPPKIDFRPGKAVEDDSGVSVKNGNVNVKEAVTKSFEKTKEMVEDSAKAAAQTLQKPPPHSEL</sequence>
<evidence type="ECO:0000256" key="1">
    <source>
        <dbReference type="SAM" id="MobiDB-lite"/>
    </source>
</evidence>
<organism evidence="3 4">
    <name type="scientific">Cucumis sativus</name>
    <name type="common">Cucumber</name>
    <dbReference type="NCBI Taxonomy" id="3659"/>
    <lineage>
        <taxon>Eukaryota</taxon>
        <taxon>Viridiplantae</taxon>
        <taxon>Streptophyta</taxon>
        <taxon>Embryophyta</taxon>
        <taxon>Tracheophyta</taxon>
        <taxon>Spermatophyta</taxon>
        <taxon>Magnoliopsida</taxon>
        <taxon>eudicotyledons</taxon>
        <taxon>Gunneridae</taxon>
        <taxon>Pentapetalae</taxon>
        <taxon>rosids</taxon>
        <taxon>fabids</taxon>
        <taxon>Cucurbitales</taxon>
        <taxon>Cucurbitaceae</taxon>
        <taxon>Benincaseae</taxon>
        <taxon>Cucumis</taxon>
    </lineage>
</organism>
<reference evidence="3 4" key="1">
    <citation type="journal article" date="2009" name="Nat. Genet.">
        <title>The genome of the cucumber, Cucumis sativus L.</title>
        <authorList>
            <person name="Huang S."/>
            <person name="Li R."/>
            <person name="Zhang Z."/>
            <person name="Li L."/>
            <person name="Gu X."/>
            <person name="Fan W."/>
            <person name="Lucas W.J."/>
            <person name="Wang X."/>
            <person name="Xie B."/>
            <person name="Ni P."/>
            <person name="Ren Y."/>
            <person name="Zhu H."/>
            <person name="Li J."/>
            <person name="Lin K."/>
            <person name="Jin W."/>
            <person name="Fei Z."/>
            <person name="Li G."/>
            <person name="Staub J."/>
            <person name="Kilian A."/>
            <person name="van der Vossen E.A."/>
            <person name="Wu Y."/>
            <person name="Guo J."/>
            <person name="He J."/>
            <person name="Jia Z."/>
            <person name="Ren Y."/>
            <person name="Tian G."/>
            <person name="Lu Y."/>
            <person name="Ruan J."/>
            <person name="Qian W."/>
            <person name="Wang M."/>
            <person name="Huang Q."/>
            <person name="Li B."/>
            <person name="Xuan Z."/>
            <person name="Cao J."/>
            <person name="Asan"/>
            <person name="Wu Z."/>
            <person name="Zhang J."/>
            <person name="Cai Q."/>
            <person name="Bai Y."/>
            <person name="Zhao B."/>
            <person name="Han Y."/>
            <person name="Li Y."/>
            <person name="Li X."/>
            <person name="Wang S."/>
            <person name="Shi Q."/>
            <person name="Liu S."/>
            <person name="Cho W.K."/>
            <person name="Kim J.Y."/>
            <person name="Xu Y."/>
            <person name="Heller-Uszynska K."/>
            <person name="Miao H."/>
            <person name="Cheng Z."/>
            <person name="Zhang S."/>
            <person name="Wu J."/>
            <person name="Yang Y."/>
            <person name="Kang H."/>
            <person name="Li M."/>
            <person name="Liang H."/>
            <person name="Ren X."/>
            <person name="Shi Z."/>
            <person name="Wen M."/>
            <person name="Jian M."/>
            <person name="Yang H."/>
            <person name="Zhang G."/>
            <person name="Yang Z."/>
            <person name="Chen R."/>
            <person name="Liu S."/>
            <person name="Li J."/>
            <person name="Ma L."/>
            <person name="Liu H."/>
            <person name="Zhou Y."/>
            <person name="Zhao J."/>
            <person name="Fang X."/>
            <person name="Li G."/>
            <person name="Fang L."/>
            <person name="Li Y."/>
            <person name="Liu D."/>
            <person name="Zheng H."/>
            <person name="Zhang Y."/>
            <person name="Qin N."/>
            <person name="Li Z."/>
            <person name="Yang G."/>
            <person name="Yang S."/>
            <person name="Bolund L."/>
            <person name="Kristiansen K."/>
            <person name="Zheng H."/>
            <person name="Li S."/>
            <person name="Zhang X."/>
            <person name="Yang H."/>
            <person name="Wang J."/>
            <person name="Sun R."/>
            <person name="Zhang B."/>
            <person name="Jiang S."/>
            <person name="Wang J."/>
            <person name="Du Y."/>
            <person name="Li S."/>
        </authorList>
    </citation>
    <scope>NUCLEOTIDE SEQUENCE [LARGE SCALE GENOMIC DNA]</scope>
    <source>
        <strain evidence="4">cv. 9930</strain>
    </source>
</reference>
<keyword evidence="2" id="KW-0732">Signal</keyword>
<gene>
    <name evidence="3" type="ORF">Csa_3G642710</name>
</gene>
<reference evidence="3 4" key="2">
    <citation type="journal article" date="2009" name="PLoS ONE">
        <title>An integrated genetic and cytogenetic map of the cucumber genome.</title>
        <authorList>
            <person name="Ren Y."/>
            <person name="Zhang Z."/>
            <person name="Liu J."/>
            <person name="Staub J.E."/>
            <person name="Han Y."/>
            <person name="Cheng Z."/>
            <person name="Li X."/>
            <person name="Lu J."/>
            <person name="Miao H."/>
            <person name="Kang H."/>
            <person name="Xie B."/>
            <person name="Gu X."/>
            <person name="Wang X."/>
            <person name="Du Y."/>
            <person name="Jin W."/>
            <person name="Huang S."/>
        </authorList>
    </citation>
    <scope>NUCLEOTIDE SEQUENCE [LARGE SCALE GENOMIC DNA]</scope>
    <source>
        <strain evidence="4">cv. 9930</strain>
    </source>
</reference>
<evidence type="ECO:0000256" key="2">
    <source>
        <dbReference type="SAM" id="SignalP"/>
    </source>
</evidence>
<dbReference type="OMA" id="TEDQQPH"/>
<dbReference type="eggNOG" id="ENOG502S6HC">
    <property type="taxonomic scope" value="Eukaryota"/>
</dbReference>
<dbReference type="PANTHER" id="PTHR35463:SF11">
    <property type="entry name" value="TRANSMEMBRANE PROTEIN"/>
    <property type="match status" value="1"/>
</dbReference>
<feature type="region of interest" description="Disordered" evidence="1">
    <location>
        <begin position="108"/>
        <end position="127"/>
    </location>
</feature>
<keyword evidence="4" id="KW-1185">Reference proteome</keyword>
<dbReference type="OrthoDB" id="690661at2759"/>
<dbReference type="AlphaFoldDB" id="A0A0A0L904"/>
<proteinExistence type="predicted"/>
<dbReference type="EMBL" id="CM002924">
    <property type="protein sequence ID" value="KGN58430.1"/>
    <property type="molecule type" value="Genomic_DNA"/>
</dbReference>
<dbReference type="Gramene" id="KGN58430">
    <property type="protein sequence ID" value="KGN58430"/>
    <property type="gene ID" value="Csa_3G642710"/>
</dbReference>
<reference evidence="3 4" key="3">
    <citation type="journal article" date="2010" name="BMC Genomics">
        <title>Transcriptome sequencing and comparative analysis of cucumber flowers with different sex types.</title>
        <authorList>
            <person name="Guo S."/>
            <person name="Zheng Y."/>
            <person name="Joung J.G."/>
            <person name="Liu S."/>
            <person name="Zhang Z."/>
            <person name="Crasta O.R."/>
            <person name="Sobral B.W."/>
            <person name="Xu Y."/>
            <person name="Huang S."/>
            <person name="Fei Z."/>
        </authorList>
    </citation>
    <scope>NUCLEOTIDE SEQUENCE [LARGE SCALE GENOMIC DNA]</scope>
    <source>
        <strain evidence="4">cv. 9930</strain>
    </source>
</reference>
<evidence type="ECO:0008006" key="5">
    <source>
        <dbReference type="Google" id="ProtNLM"/>
    </source>
</evidence>
<accession>A0A0A0L904</accession>
<reference evidence="3 4" key="4">
    <citation type="journal article" date="2011" name="BMC Genomics">
        <title>RNA-Seq improves annotation of protein-coding genes in the cucumber genome.</title>
        <authorList>
            <person name="Li Z."/>
            <person name="Zhang Z."/>
            <person name="Yan P."/>
            <person name="Huang S."/>
            <person name="Fei Z."/>
            <person name="Lin K."/>
        </authorList>
    </citation>
    <scope>NUCLEOTIDE SEQUENCE [LARGE SCALE GENOMIC DNA]</scope>
    <source>
        <strain evidence="4">cv. 9930</strain>
    </source>
</reference>
<dbReference type="Proteomes" id="UP000029981">
    <property type="component" value="Chromosome 3"/>
</dbReference>
<feature type="chain" id="PRO_5001965850" description="Transmembrane protein" evidence="2">
    <location>
        <begin position="29"/>
        <end position="127"/>
    </location>
</feature>
<protein>
    <recommendedName>
        <fullName evidence="5">Transmembrane protein</fullName>
    </recommendedName>
</protein>
<name>A0A0A0L904_CUCSA</name>